<evidence type="ECO:0000256" key="5">
    <source>
        <dbReference type="ARBA" id="ARBA00022833"/>
    </source>
</evidence>
<dbReference type="Gene3D" id="3.30.160.60">
    <property type="entry name" value="Classic Zinc Finger"/>
    <property type="match status" value="1"/>
</dbReference>
<dbReference type="PROSITE" id="PS00028">
    <property type="entry name" value="ZINC_FINGER_C2H2_1"/>
    <property type="match status" value="1"/>
</dbReference>
<dbReference type="OrthoDB" id="125347at2759"/>
<keyword evidence="5" id="KW-0862">Zinc</keyword>
<feature type="compositionally biased region" description="Low complexity" evidence="8">
    <location>
        <begin position="1331"/>
        <end position="1345"/>
    </location>
</feature>
<keyword evidence="11" id="KW-1185">Reference proteome</keyword>
<comment type="subcellular location">
    <subcellularLocation>
        <location evidence="1">Nucleus</location>
    </subcellularLocation>
</comment>
<dbReference type="EMBL" id="LUCH01002426">
    <property type="protein sequence ID" value="KAF5401512.1"/>
    <property type="molecule type" value="Genomic_DNA"/>
</dbReference>
<feature type="compositionally biased region" description="Polar residues" evidence="8">
    <location>
        <begin position="1618"/>
        <end position="1632"/>
    </location>
</feature>
<keyword evidence="4 7" id="KW-0863">Zinc-finger</keyword>
<organism evidence="10 11">
    <name type="scientific">Paragonimus heterotremus</name>
    <dbReference type="NCBI Taxonomy" id="100268"/>
    <lineage>
        <taxon>Eukaryota</taxon>
        <taxon>Metazoa</taxon>
        <taxon>Spiralia</taxon>
        <taxon>Lophotrochozoa</taxon>
        <taxon>Platyhelminthes</taxon>
        <taxon>Trematoda</taxon>
        <taxon>Digenea</taxon>
        <taxon>Plagiorchiida</taxon>
        <taxon>Troglotremata</taxon>
        <taxon>Troglotrematidae</taxon>
        <taxon>Paragonimus</taxon>
    </lineage>
</organism>
<name>A0A8J4X073_9TREM</name>
<keyword evidence="3" id="KW-0677">Repeat</keyword>
<accession>A0A8J4X073</accession>
<dbReference type="InterPro" id="IPR050888">
    <property type="entry name" value="ZnF_C2H2-type_TF"/>
</dbReference>
<evidence type="ECO:0000256" key="1">
    <source>
        <dbReference type="ARBA" id="ARBA00004123"/>
    </source>
</evidence>
<feature type="compositionally biased region" description="Basic and acidic residues" evidence="8">
    <location>
        <begin position="795"/>
        <end position="817"/>
    </location>
</feature>
<feature type="region of interest" description="Disordered" evidence="8">
    <location>
        <begin position="1119"/>
        <end position="1172"/>
    </location>
</feature>
<dbReference type="SMART" id="SM00355">
    <property type="entry name" value="ZnF_C2H2"/>
    <property type="match status" value="12"/>
</dbReference>
<feature type="compositionally biased region" description="Basic and acidic residues" evidence="8">
    <location>
        <begin position="1796"/>
        <end position="1813"/>
    </location>
</feature>
<sequence length="1961" mass="216635">MSSASSLEKRRLKDRKRNFNPQWEQDFAFINYDGKPLCLICNISLTHFKSCNLKRHYETHHKKFTIDYPAWSELRRNKLLSLKMARINPHANAVPTDRDTELIYDAGRVITRSVRQTDRLLSNAEFCKQLIARVVVILDPSNTRLHRLITTIPVAESADESWHARGGCSIYQSDSTLESRVPVNGLPGVSTESGPVSRLTLLRRLLVKNIQRIESASGCFICTACPLPDPTARSSSVTSCSDPPTFLDHLSTCHHQLRTMVCVYCGWSVHRDQLIPHILRHFTAYSEEKLQTSNASGDMYSCPVEPRCSAQFQTDGFPTMEAHWLSQHPTEAASQSRFKCPHCPRTFVSLSLWACHIQRYARRIVHCSAPGCLVKSPSRNLLVEHMHRKHPDDADGLTSSVLINETVEMVCNKQEFVPTCSNGDPVGCDLALAGLKPLSLLPSSASTTTTTTTTSWRLPPLPPLPLPANKVGSLELEPKFVFLLRCPHCQMSTVRWQHFLLHSTKCPSTVTKSAIVSSLQSGQLPNSSYRCRVYWCSECQAVSTEKDLVTEHVTYSHNGQAIVIHERLHVDFLDSKVQSATADSSRASFLPGSPSVSSTPVSQTNSFVPFYVNSMWPSSPENDEETESPMNLAALARPAASKLAGPGGRNYQQITSTVPILPSIRPAPAVSTVTTSSWHSIQQTVVSDTSSISLLQSAAALKTLQELTGTGGHDVTSEAASAVAAMAAAALSGLTGFDVTSSTASADMLTSMNASSLASLTAPAIASVVQFTSPQVVNKGDGTQSNGPTENSAPESHDDPEQLSEKPDYDEKCDTGRAGDDLVSFPFDEIKFRNELSKHIRSSVLDSLVAKMHQFSSYFVRILGKENHRRIPVCPECDKVFPYGLGDFKRHLLTVHLEVPREYLKDCLRFTYLPKSEEKFQEVQEQLAMRQMKPRLLEAGRRRVPLPYSIIILRRLTRHLPIGTREFLEHKMQLYSRLSVIVDTRGGLRRYRCNHCSYSSPHALADVRKHILGSHCGISTKHFRHCLQASRLDPVEFILFSDEKLARLAKDYMHRQHGSEAFISTGSRSPSPDDGTSHNGFTELDSVVSSTSNSDSEHKPQDTYVSHFTAVVPGSKNRVTVRIRPPVPPDSVNAQGTNAVVGPSVVTSPSNINLSPATPPRSSDSPDSLFEPQPANVVDSLDLNTLPSIPGFEGADRVVHLALPFSEPVLRQLMNQAGATKAHMDEILSKMRIYSTYTMSRICKGDRTIAFRCPCGRLFMTTRQPDSKIRAATLADSRRHVMGVHARIPHEFITLCCQASRITREYDFEIYPDDMLLRLAMDRPIKLTNLPPASCPVSRPSSSLPPLRPLRDLGLNASTAGKYATTEDNFEPSQSDTMDNSVSVDNSEAQSVSSADGFGGPRDSIEDERLTIVEDKESPESNDKKASKGMEDPLSHLSLAQASPNEEVERVIDLPYSSEALHSLVEGYCPPSYFPILEEKMDVYSSLKVFISRRRGRRYFCCSGCSSSSPHGMGDIRKHILGVHAKVPERYKAAAMHCSRLSREDNTLLPNHVLLHLAKMKWKGTVIKPLAEMDLSQFGARRASAVGLVRQTGQFASQVYQPSTQHRDSEKLTALPSAASTTGAGHRSSATGSDKFRSSLYGTATSCTFDDQTEDAEFDLVSESHERESGNNESDETQPYIIRMNADPSRKTTEGCALVYACSACLFLSNYAGAARAHIVRTHMHVPAYNCPHCDQTFQTSKDALNHHQTVHTRLDFAADQHRMIYREFMSKISVTDIESEPASRVTELKQLLRARSSESEKRSEDARDKEDDASFEAEMDYEEFSVALDQGSCDLGRIRCLPDTTESGKPAKIARLDTDSTSITADDLPDVPNGNPDMTRQMVALNGLTESGKFVSPIARSGPSGSSRRKPSKLQLVQLKPTLEPENSDVCLTSGLVGKPDTCDQESETSDKLILNVSEI</sequence>
<gene>
    <name evidence="10" type="ORF">PHET_04874</name>
</gene>
<evidence type="ECO:0000256" key="4">
    <source>
        <dbReference type="ARBA" id="ARBA00022771"/>
    </source>
</evidence>
<reference evidence="10" key="1">
    <citation type="submission" date="2019-05" db="EMBL/GenBank/DDBJ databases">
        <title>Annotation for the trematode Paragonimus heterotremus.</title>
        <authorList>
            <person name="Choi Y.-J."/>
        </authorList>
    </citation>
    <scope>NUCLEOTIDE SEQUENCE</scope>
    <source>
        <strain evidence="10">LC</strain>
    </source>
</reference>
<evidence type="ECO:0000256" key="8">
    <source>
        <dbReference type="SAM" id="MobiDB-lite"/>
    </source>
</evidence>
<evidence type="ECO:0000256" key="6">
    <source>
        <dbReference type="ARBA" id="ARBA00023242"/>
    </source>
</evidence>
<feature type="domain" description="C2H2-type" evidence="9">
    <location>
        <begin position="1729"/>
        <end position="1753"/>
    </location>
</feature>
<evidence type="ECO:0000313" key="11">
    <source>
        <dbReference type="Proteomes" id="UP000748531"/>
    </source>
</evidence>
<feature type="compositionally biased region" description="Polar residues" evidence="8">
    <location>
        <begin position="1371"/>
        <end position="1394"/>
    </location>
</feature>
<comment type="caution">
    <text evidence="10">The sequence shown here is derived from an EMBL/GenBank/DDBJ whole genome shotgun (WGS) entry which is preliminary data.</text>
</comment>
<feature type="region of interest" description="Disordered" evidence="8">
    <location>
        <begin position="1061"/>
        <end position="1104"/>
    </location>
</feature>
<evidence type="ECO:0000259" key="9">
    <source>
        <dbReference type="PROSITE" id="PS50157"/>
    </source>
</evidence>
<feature type="region of interest" description="Disordered" evidence="8">
    <location>
        <begin position="1794"/>
        <end position="1815"/>
    </location>
</feature>
<proteinExistence type="predicted"/>
<keyword evidence="6" id="KW-0539">Nucleus</keyword>
<feature type="compositionally biased region" description="Basic and acidic residues" evidence="8">
    <location>
        <begin position="1403"/>
        <end position="1434"/>
    </location>
</feature>
<protein>
    <recommendedName>
        <fullName evidence="9">C2H2-type domain-containing protein</fullName>
    </recommendedName>
</protein>
<feature type="region of interest" description="Disordered" evidence="8">
    <location>
        <begin position="776"/>
        <end position="817"/>
    </location>
</feature>
<evidence type="ECO:0000256" key="2">
    <source>
        <dbReference type="ARBA" id="ARBA00022723"/>
    </source>
</evidence>
<dbReference type="GO" id="GO:0008270">
    <property type="term" value="F:zinc ion binding"/>
    <property type="evidence" value="ECO:0007669"/>
    <property type="project" value="UniProtKB-KW"/>
</dbReference>
<dbReference type="GO" id="GO:0005634">
    <property type="term" value="C:nucleus"/>
    <property type="evidence" value="ECO:0007669"/>
    <property type="project" value="UniProtKB-SubCell"/>
</dbReference>
<dbReference type="PROSITE" id="PS50157">
    <property type="entry name" value="ZINC_FINGER_C2H2_2"/>
    <property type="match status" value="1"/>
</dbReference>
<evidence type="ECO:0000256" key="7">
    <source>
        <dbReference type="PROSITE-ProRule" id="PRU00042"/>
    </source>
</evidence>
<evidence type="ECO:0000256" key="3">
    <source>
        <dbReference type="ARBA" id="ARBA00022737"/>
    </source>
</evidence>
<dbReference type="PANTHER" id="PTHR24406">
    <property type="entry name" value="TRANSCRIPTIONAL REPRESSOR CTCFL-RELATED"/>
    <property type="match status" value="1"/>
</dbReference>
<feature type="compositionally biased region" description="Low complexity" evidence="8">
    <location>
        <begin position="1085"/>
        <end position="1094"/>
    </location>
</feature>
<feature type="region of interest" description="Disordered" evidence="8">
    <location>
        <begin position="1895"/>
        <end position="1914"/>
    </location>
</feature>
<evidence type="ECO:0000313" key="10">
    <source>
        <dbReference type="EMBL" id="KAF5401512.1"/>
    </source>
</evidence>
<feature type="region of interest" description="Disordered" evidence="8">
    <location>
        <begin position="1330"/>
        <end position="1442"/>
    </location>
</feature>
<feature type="compositionally biased region" description="Polar residues" evidence="8">
    <location>
        <begin position="776"/>
        <end position="794"/>
    </location>
</feature>
<feature type="compositionally biased region" description="Polar residues" evidence="8">
    <location>
        <begin position="1145"/>
        <end position="1166"/>
    </location>
</feature>
<feature type="region of interest" description="Disordered" evidence="8">
    <location>
        <begin position="1599"/>
        <end position="1635"/>
    </location>
</feature>
<keyword evidence="2" id="KW-0479">Metal-binding</keyword>
<dbReference type="InterPro" id="IPR013087">
    <property type="entry name" value="Znf_C2H2_type"/>
</dbReference>
<dbReference type="Proteomes" id="UP000748531">
    <property type="component" value="Unassembled WGS sequence"/>
</dbReference>